<dbReference type="eggNOG" id="ENOG503162B">
    <property type="taxonomic scope" value="Bacteria"/>
</dbReference>
<name>A0A1S6QIN7_9LACO</name>
<sequence>MNNEQLENRIELLTDAVGELADRLGNTNENPISLSLLCLDYGITLEQRDSIVSGFFRLADYDENLDTIALPKYRKVVEDALTGSQTLSADINNRLVITLIQAATVFPVHGLSELTDHLELGMDYDSVFDQTD</sequence>
<keyword evidence="2" id="KW-1185">Reference proteome</keyword>
<dbReference type="RefSeq" id="WP_035167930.1">
    <property type="nucleotide sequence ID" value="NZ_CP018906.1"/>
</dbReference>
<dbReference type="AlphaFoldDB" id="A0A1S6QIN7"/>
<accession>A0A1S6QIN7</accession>
<evidence type="ECO:0000313" key="2">
    <source>
        <dbReference type="Proteomes" id="UP000030361"/>
    </source>
</evidence>
<dbReference type="KEGG" id="lcu:PL11_005740"/>
<gene>
    <name evidence="1" type="ORF">PL11_005740</name>
</gene>
<dbReference type="EMBL" id="CP018906">
    <property type="protein sequence ID" value="AQW21470.1"/>
    <property type="molecule type" value="Genomic_DNA"/>
</dbReference>
<proteinExistence type="predicted"/>
<evidence type="ECO:0000313" key="1">
    <source>
        <dbReference type="EMBL" id="AQW21470.1"/>
    </source>
</evidence>
<protein>
    <submittedName>
        <fullName evidence="1">Uncharacterized protein</fullName>
    </submittedName>
</protein>
<organism evidence="1 2">
    <name type="scientific">Lentilactobacillus curieae</name>
    <dbReference type="NCBI Taxonomy" id="1138822"/>
    <lineage>
        <taxon>Bacteria</taxon>
        <taxon>Bacillati</taxon>
        <taxon>Bacillota</taxon>
        <taxon>Bacilli</taxon>
        <taxon>Lactobacillales</taxon>
        <taxon>Lactobacillaceae</taxon>
        <taxon>Lentilactobacillus</taxon>
    </lineage>
</organism>
<reference evidence="1 2" key="1">
    <citation type="journal article" date="2015" name="Genome Announc.">
        <title>Genome Sequence of Lactobacillus curieae CCTCC M 2011381T, a Novel Producer of Gamma-aminobutyric Acid.</title>
        <authorList>
            <person name="Wang Y."/>
            <person name="Wang Y."/>
            <person name="Lang C."/>
            <person name="Wei D."/>
            <person name="Xu P."/>
            <person name="Xie J."/>
        </authorList>
    </citation>
    <scope>NUCLEOTIDE SEQUENCE [LARGE SCALE GENOMIC DNA]</scope>
    <source>
        <strain evidence="1 2">CCTCC M 2011381</strain>
    </source>
</reference>
<dbReference type="Proteomes" id="UP000030361">
    <property type="component" value="Chromosome"/>
</dbReference>
<dbReference type="OrthoDB" id="2394136at2"/>